<reference evidence="1" key="1">
    <citation type="submission" date="2022-08" db="UniProtKB">
        <authorList>
            <consortium name="EnsemblMetazoa"/>
        </authorList>
    </citation>
    <scope>IDENTIFICATION</scope>
</reference>
<sequence length="179" mass="19882">MVAERVPHHERQPERERKYVTLHKGRPEVHREQVADDELERMGVHGGPGNRGRPLVVLLVDALVEEAGVQQPVRVVEGHLPGNDAHQHIAQDNVQRRQDPYVRHLVGDELAGVIGTPYPNGRLMLRDELAGRFEAEDAMVPLVLLLLAELTVRAVQSVPPAEQTVALVEPGYKSVRNGP</sequence>
<dbReference type="AlphaFoldDB" id="A0A8W7PPQ2"/>
<organism evidence="1">
    <name type="scientific">Anopheles coluzzii</name>
    <name type="common">African malaria mosquito</name>
    <dbReference type="NCBI Taxonomy" id="1518534"/>
    <lineage>
        <taxon>Eukaryota</taxon>
        <taxon>Metazoa</taxon>
        <taxon>Ecdysozoa</taxon>
        <taxon>Arthropoda</taxon>
        <taxon>Hexapoda</taxon>
        <taxon>Insecta</taxon>
        <taxon>Pterygota</taxon>
        <taxon>Neoptera</taxon>
        <taxon>Endopterygota</taxon>
        <taxon>Diptera</taxon>
        <taxon>Nematocera</taxon>
        <taxon>Culicoidea</taxon>
        <taxon>Culicidae</taxon>
        <taxon>Anophelinae</taxon>
        <taxon>Anopheles</taxon>
    </lineage>
</organism>
<name>A0A8W7PPQ2_ANOCL</name>
<dbReference type="Proteomes" id="UP000075882">
    <property type="component" value="Unassembled WGS sequence"/>
</dbReference>
<proteinExistence type="predicted"/>
<accession>A0A8W7PPQ2</accession>
<protein>
    <submittedName>
        <fullName evidence="1">Uncharacterized protein</fullName>
    </submittedName>
</protein>
<evidence type="ECO:0000313" key="1">
    <source>
        <dbReference type="EnsemblMetazoa" id="ACOM035468-PA.1"/>
    </source>
</evidence>
<dbReference type="EnsemblMetazoa" id="ACOM035468-RA">
    <property type="protein sequence ID" value="ACOM035468-PA.1"/>
    <property type="gene ID" value="ACOM035468"/>
</dbReference>